<accession>A0A6B8VZH9</accession>
<dbReference type="PROSITE" id="PS50850">
    <property type="entry name" value="MFS"/>
    <property type="match status" value="1"/>
</dbReference>
<feature type="transmembrane region" description="Helical" evidence="6">
    <location>
        <begin position="286"/>
        <end position="306"/>
    </location>
</feature>
<dbReference type="Gene3D" id="1.20.1250.20">
    <property type="entry name" value="MFS general substrate transporter like domains"/>
    <property type="match status" value="1"/>
</dbReference>
<comment type="subcellular location">
    <subcellularLocation>
        <location evidence="1">Cell membrane</location>
        <topology evidence="1">Multi-pass membrane protein</topology>
    </subcellularLocation>
</comment>
<feature type="transmembrane region" description="Helical" evidence="6">
    <location>
        <begin position="428"/>
        <end position="447"/>
    </location>
</feature>
<feature type="domain" description="Major facilitator superfamily (MFS) profile" evidence="7">
    <location>
        <begin position="1"/>
        <end position="453"/>
    </location>
</feature>
<gene>
    <name evidence="8" type="ORF">COCCU_12495</name>
</gene>
<feature type="transmembrane region" description="Helical" evidence="6">
    <location>
        <begin position="338"/>
        <end position="355"/>
    </location>
</feature>
<dbReference type="CDD" id="cd06173">
    <property type="entry name" value="MFS_MefA_like"/>
    <property type="match status" value="1"/>
</dbReference>
<feature type="transmembrane region" description="Helical" evidence="6">
    <location>
        <begin position="313"/>
        <end position="332"/>
    </location>
</feature>
<dbReference type="GO" id="GO:0022857">
    <property type="term" value="F:transmembrane transporter activity"/>
    <property type="evidence" value="ECO:0007669"/>
    <property type="project" value="InterPro"/>
</dbReference>
<dbReference type="EMBL" id="CP046455">
    <property type="protein sequence ID" value="QGU08399.1"/>
    <property type="molecule type" value="Genomic_DNA"/>
</dbReference>
<feature type="transmembrane region" description="Helical" evidence="6">
    <location>
        <begin position="246"/>
        <end position="266"/>
    </location>
</feature>
<dbReference type="InterPro" id="IPR020846">
    <property type="entry name" value="MFS_dom"/>
</dbReference>
<sequence length="470" mass="50460">MNAVKTFHHILLNTLIANVTTSFLWFALTFWVYLETRDVALAGVLNALYMGLIAVGSIFFGSIVDHNFKKHVMMFAAVATLGCYLLSAVVWVLFVDPASIGFDDAALWAFALLVLLGSVVEHMRNIALSTIVTLLVPEGERDRANGLVGTVHGASFLVTSVIAGSAIGWLGMEITLWIALALSVAGLLHLIPIKIPEQEILSAAEAEARAATVAASTPREAGAPVEADPEGVSISRGIDLRGSLKIIRGVPGLLALILFTCFNNLIGGVYTALMDPYGLELFSPQVWGLVLGISSLGFILGGMLVAKFGLGKNPVRTLLLANVLVALLGMFFGIREWWWLYAGGICLFMLLMPAAEAAEQTILQRVVPFRQQGRVFGLAMAVELAANPLSAVIVAVLAQAYIIPWMNTPAGQETFGWLLGAGTTRGMALMYFISGLIMLVVVLLALVSRPYRQLSRYYATHQQDLGGSAQ</sequence>
<evidence type="ECO:0000259" key="7">
    <source>
        <dbReference type="PROSITE" id="PS50850"/>
    </source>
</evidence>
<dbReference type="SUPFAM" id="SSF103473">
    <property type="entry name" value="MFS general substrate transporter"/>
    <property type="match status" value="1"/>
</dbReference>
<dbReference type="KEGG" id="cok:COCCU_12495"/>
<keyword evidence="5 6" id="KW-0472">Membrane</keyword>
<evidence type="ECO:0000256" key="2">
    <source>
        <dbReference type="ARBA" id="ARBA00022475"/>
    </source>
</evidence>
<keyword evidence="4 6" id="KW-1133">Transmembrane helix</keyword>
<dbReference type="GO" id="GO:0005886">
    <property type="term" value="C:plasma membrane"/>
    <property type="evidence" value="ECO:0007669"/>
    <property type="project" value="UniProtKB-SubCell"/>
</dbReference>
<proteinExistence type="predicted"/>
<feature type="transmembrane region" description="Helical" evidence="6">
    <location>
        <begin position="39"/>
        <end position="60"/>
    </location>
</feature>
<evidence type="ECO:0000313" key="9">
    <source>
        <dbReference type="Proteomes" id="UP000424462"/>
    </source>
</evidence>
<dbReference type="Proteomes" id="UP000424462">
    <property type="component" value="Chromosome"/>
</dbReference>
<dbReference type="InterPro" id="IPR036259">
    <property type="entry name" value="MFS_trans_sf"/>
</dbReference>
<feature type="transmembrane region" description="Helical" evidence="6">
    <location>
        <begin position="375"/>
        <end position="402"/>
    </location>
</feature>
<feature type="transmembrane region" description="Helical" evidence="6">
    <location>
        <begin position="12"/>
        <end position="33"/>
    </location>
</feature>
<keyword evidence="2" id="KW-1003">Cell membrane</keyword>
<feature type="transmembrane region" description="Helical" evidence="6">
    <location>
        <begin position="144"/>
        <end position="168"/>
    </location>
</feature>
<keyword evidence="9" id="KW-1185">Reference proteome</keyword>
<name>A0A6B8VZH9_9CORY</name>
<feature type="transmembrane region" description="Helical" evidence="6">
    <location>
        <begin position="72"/>
        <end position="94"/>
    </location>
</feature>
<evidence type="ECO:0000256" key="3">
    <source>
        <dbReference type="ARBA" id="ARBA00022692"/>
    </source>
</evidence>
<reference evidence="8 9" key="1">
    <citation type="submission" date="2019-11" db="EMBL/GenBank/DDBJ databases">
        <title>Complete genome sequence of Corynebacterium kalinowskii 1959, a novel Corynebacterium species isolated from soil of a small paddock in Vilsendorf, Germany.</title>
        <authorList>
            <person name="Schaffert L."/>
            <person name="Ruwe M."/>
            <person name="Milse J."/>
            <person name="Hanuschka K."/>
            <person name="Ortseifen V."/>
            <person name="Droste J."/>
            <person name="Brandt D."/>
            <person name="Schlueter L."/>
            <person name="Kutter Y."/>
            <person name="Vinke S."/>
            <person name="Viehoefer P."/>
            <person name="Jacob L."/>
            <person name="Luebke N.-C."/>
            <person name="Schulte-Berndt E."/>
            <person name="Hain C."/>
            <person name="Linder M."/>
            <person name="Schmidt P."/>
            <person name="Wollenschlaeger L."/>
            <person name="Luttermann T."/>
            <person name="Thieme E."/>
            <person name="Hassa J."/>
            <person name="Haak M."/>
            <person name="Wittchen M."/>
            <person name="Mentz A."/>
            <person name="Persicke M."/>
            <person name="Busche T."/>
            <person name="Ruckert C."/>
        </authorList>
    </citation>
    <scope>NUCLEOTIDE SEQUENCE [LARGE SCALE GENOMIC DNA]</scope>
    <source>
        <strain evidence="8 9">2039</strain>
    </source>
</reference>
<keyword evidence="3 6" id="KW-0812">Transmembrane</keyword>
<organism evidence="8 9">
    <name type="scientific">Corynebacterium occultum</name>
    <dbReference type="NCBI Taxonomy" id="2675219"/>
    <lineage>
        <taxon>Bacteria</taxon>
        <taxon>Bacillati</taxon>
        <taxon>Actinomycetota</taxon>
        <taxon>Actinomycetes</taxon>
        <taxon>Mycobacteriales</taxon>
        <taxon>Corynebacteriaceae</taxon>
        <taxon>Corynebacterium</taxon>
    </lineage>
</organism>
<dbReference type="AlphaFoldDB" id="A0A6B8VZH9"/>
<dbReference type="PANTHER" id="PTHR23513:SF6">
    <property type="entry name" value="MAJOR FACILITATOR SUPERFAMILY ASSOCIATED DOMAIN-CONTAINING PROTEIN"/>
    <property type="match status" value="1"/>
</dbReference>
<evidence type="ECO:0000313" key="8">
    <source>
        <dbReference type="EMBL" id="QGU08399.1"/>
    </source>
</evidence>
<evidence type="ECO:0000256" key="6">
    <source>
        <dbReference type="SAM" id="Phobius"/>
    </source>
</evidence>
<dbReference type="Pfam" id="PF07690">
    <property type="entry name" value="MFS_1"/>
    <property type="match status" value="1"/>
</dbReference>
<evidence type="ECO:0000256" key="5">
    <source>
        <dbReference type="ARBA" id="ARBA00023136"/>
    </source>
</evidence>
<evidence type="ECO:0000256" key="1">
    <source>
        <dbReference type="ARBA" id="ARBA00004651"/>
    </source>
</evidence>
<evidence type="ECO:0000256" key="4">
    <source>
        <dbReference type="ARBA" id="ARBA00022989"/>
    </source>
</evidence>
<protein>
    <submittedName>
        <fullName evidence="8">Major Facilitator Superfamily protein</fullName>
    </submittedName>
</protein>
<feature type="transmembrane region" description="Helical" evidence="6">
    <location>
        <begin position="106"/>
        <end position="123"/>
    </location>
</feature>
<dbReference type="InterPro" id="IPR011701">
    <property type="entry name" value="MFS"/>
</dbReference>
<feature type="transmembrane region" description="Helical" evidence="6">
    <location>
        <begin position="174"/>
        <end position="191"/>
    </location>
</feature>
<dbReference type="PANTHER" id="PTHR23513">
    <property type="entry name" value="INTEGRAL MEMBRANE EFFLUX PROTEIN-RELATED"/>
    <property type="match status" value="1"/>
</dbReference>